<evidence type="ECO:0008006" key="6">
    <source>
        <dbReference type="Google" id="ProtNLM"/>
    </source>
</evidence>
<dbReference type="OrthoDB" id="3430828at2"/>
<dbReference type="PANTHER" id="PTHR34703">
    <property type="entry name" value="ANTIPORTER SUBUNIT MNHG2-RELATED"/>
    <property type="match status" value="1"/>
</dbReference>
<feature type="transmembrane region" description="Helical" evidence="3">
    <location>
        <begin position="38"/>
        <end position="59"/>
    </location>
</feature>
<dbReference type="InterPro" id="IPR005133">
    <property type="entry name" value="PhaG_MnhG_YufB"/>
</dbReference>
<dbReference type="KEGG" id="malk:MalAC0309_1355"/>
<sequence length="121" mass="12283">MLDTVQTIVGNAMLVVGAFIILSGAIGLIRLPDFYTRACAIAAAAGLGVALLIVGLLVLDPTVANLIKGVVAIIGQLVTSSIGGFALARAGYLTGARPASFTTPDQLADDAFGDPDESQRI</sequence>
<dbReference type="RefSeq" id="WP_096421319.1">
    <property type="nucleotide sequence ID" value="NZ_AP017315.1"/>
</dbReference>
<keyword evidence="3" id="KW-0812">Transmembrane</keyword>
<accession>A0A0U5B8P3</accession>
<comment type="similarity">
    <text evidence="1">Belongs to the CPA3 antiporters (TC 2.A.63) subunit G family.</text>
</comment>
<feature type="compositionally biased region" description="Acidic residues" evidence="2">
    <location>
        <begin position="107"/>
        <end position="121"/>
    </location>
</feature>
<feature type="transmembrane region" description="Helical" evidence="3">
    <location>
        <begin position="65"/>
        <end position="88"/>
    </location>
</feature>
<name>A0A0U5B8P3_9MICO</name>
<proteinExistence type="inferred from homology"/>
<evidence type="ECO:0000256" key="1">
    <source>
        <dbReference type="ARBA" id="ARBA00008404"/>
    </source>
</evidence>
<protein>
    <recommendedName>
        <fullName evidence="6">Multicomponent Na+:H+ antiporter subunit G</fullName>
    </recommendedName>
</protein>
<dbReference type="Pfam" id="PF03334">
    <property type="entry name" value="PhaG_MnhG_YufB"/>
    <property type="match status" value="1"/>
</dbReference>
<feature type="transmembrane region" description="Helical" evidence="3">
    <location>
        <begin position="12"/>
        <end position="31"/>
    </location>
</feature>
<feature type="region of interest" description="Disordered" evidence="2">
    <location>
        <begin position="98"/>
        <end position="121"/>
    </location>
</feature>
<keyword evidence="3" id="KW-0472">Membrane</keyword>
<dbReference type="GO" id="GO:0015385">
    <property type="term" value="F:sodium:proton antiporter activity"/>
    <property type="evidence" value="ECO:0007669"/>
    <property type="project" value="TreeGrafter"/>
</dbReference>
<keyword evidence="3" id="KW-1133">Transmembrane helix</keyword>
<reference evidence="5" key="1">
    <citation type="submission" date="2015-12" db="EMBL/GenBank/DDBJ databases">
        <authorList>
            <person name="Shamseldin A."/>
            <person name="Moawad H."/>
            <person name="Abd El-Rahim W.M."/>
            <person name="Sadowsky M.J."/>
        </authorList>
    </citation>
    <scope>NUCLEOTIDE SEQUENCE [LARGE SCALE GENOMIC DNA]</scope>
    <source>
        <strain evidence="5">JAM AC0309</strain>
    </source>
</reference>
<dbReference type="PANTHER" id="PTHR34703:SF1">
    <property type="entry name" value="ANTIPORTER SUBUNIT MNHG2-RELATED"/>
    <property type="match status" value="1"/>
</dbReference>
<evidence type="ECO:0000313" key="4">
    <source>
        <dbReference type="EMBL" id="BAU32212.1"/>
    </source>
</evidence>
<organism evidence="4 5">
    <name type="scientific">Microcella alkaliphila</name>
    <dbReference type="NCBI Taxonomy" id="279828"/>
    <lineage>
        <taxon>Bacteria</taxon>
        <taxon>Bacillati</taxon>
        <taxon>Actinomycetota</taxon>
        <taxon>Actinomycetes</taxon>
        <taxon>Micrococcales</taxon>
        <taxon>Microbacteriaceae</taxon>
        <taxon>Microcella</taxon>
    </lineage>
</organism>
<dbReference type="AlphaFoldDB" id="A0A0U5B8P3"/>
<dbReference type="NCBIfam" id="TIGR01300">
    <property type="entry name" value="CPA3_mnhG_phaG"/>
    <property type="match status" value="1"/>
</dbReference>
<gene>
    <name evidence="4" type="ORF">MalAC0309_1355</name>
</gene>
<evidence type="ECO:0000256" key="3">
    <source>
        <dbReference type="SAM" id="Phobius"/>
    </source>
</evidence>
<dbReference type="Proteomes" id="UP000218965">
    <property type="component" value="Chromosome"/>
</dbReference>
<evidence type="ECO:0000313" key="5">
    <source>
        <dbReference type="Proteomes" id="UP000218965"/>
    </source>
</evidence>
<reference evidence="4 5" key="2">
    <citation type="submission" date="2016-01" db="EMBL/GenBank/DDBJ databases">
        <title>Microcella alkaliphila JAM AC0309 whole genome shotgun sequence.</title>
        <authorList>
            <person name="Kurata A."/>
            <person name="Hirose Y."/>
            <person name="Kishimoto N."/>
            <person name="Kobayashi T."/>
        </authorList>
    </citation>
    <scope>NUCLEOTIDE SEQUENCE [LARGE SCALE GENOMIC DNA]</scope>
    <source>
        <strain evidence="4 5">JAM AC0309</strain>
    </source>
</reference>
<dbReference type="EMBL" id="AP017315">
    <property type="protein sequence ID" value="BAU32212.1"/>
    <property type="molecule type" value="Genomic_DNA"/>
</dbReference>
<evidence type="ECO:0000256" key="2">
    <source>
        <dbReference type="SAM" id="MobiDB-lite"/>
    </source>
</evidence>